<evidence type="ECO:0000313" key="8">
    <source>
        <dbReference type="EMBL" id="EIW00186.1"/>
    </source>
</evidence>
<dbReference type="InterPro" id="IPR007197">
    <property type="entry name" value="rSAM"/>
</dbReference>
<dbReference type="RefSeq" id="WP_006569831.1">
    <property type="nucleotide sequence ID" value="NZ_CM001486.1"/>
</dbReference>
<dbReference type="Pfam" id="PF04055">
    <property type="entry name" value="Radical_SAM"/>
    <property type="match status" value="1"/>
</dbReference>
<dbReference type="AlphaFoldDB" id="I9KTL1"/>
<organism evidence="8 9">
    <name type="scientific">Thermoanaerobacter siderophilus SR4</name>
    <dbReference type="NCBI Taxonomy" id="880478"/>
    <lineage>
        <taxon>Bacteria</taxon>
        <taxon>Bacillati</taxon>
        <taxon>Bacillota</taxon>
        <taxon>Clostridia</taxon>
        <taxon>Thermoanaerobacterales</taxon>
        <taxon>Thermoanaerobacteraceae</taxon>
        <taxon>Thermoanaerobacter</taxon>
    </lineage>
</organism>
<keyword evidence="6" id="KW-0411">Iron-sulfur</keyword>
<dbReference type="InterPro" id="IPR013785">
    <property type="entry name" value="Aldolase_TIM"/>
</dbReference>
<dbReference type="InterPro" id="IPR058240">
    <property type="entry name" value="rSAM_sf"/>
</dbReference>
<keyword evidence="5" id="KW-0408">Iron</keyword>
<keyword evidence="2" id="KW-0004">4Fe-4S</keyword>
<dbReference type="SMART" id="SM00729">
    <property type="entry name" value="Elp3"/>
    <property type="match status" value="1"/>
</dbReference>
<dbReference type="InterPro" id="IPR023867">
    <property type="entry name" value="Sulphatase_maturase_rSAM"/>
</dbReference>
<sequence length="444" mass="52000">MKPSRYNFFFDFPEEPEKIVAYNSRTGALALMEKNNYDKYKNYVEKGIPIDDSKLIEDLKKGQFLIDDNVDELQLLRFNLWRSRFNDKNLGLTIAPTLGCNFACVYCYEKDSQKNVFMSEEVQDKIVEYIKRQIKYLQSVNITWYGGEPLLAFDIVKDMSEKIIKLCDENEVMYGASIITNGYNLTREVVEQFKNLRLSFIQITLDGPQDVHDKRRPLKSGQGTFEKILTNIEENIDIMPNISLRINVDKENVNRVNEILDGLERRGLKNKLSVYLGYVEPTNDCYVPNKCLSMHEYSKVTYMFEKVLKKRGFSNNLMHKYPYLKYNFCGADSVNSMVIDPEGYIYKCWSDIGIEEYRVGNILNDTSLVSLNVDKYMEYLLYDPTMDEMCTDCKLLPICMGGCPRRRIERMTERCGDYKYVLEEYLKDIAKELLEKNKKGFKPM</sequence>
<evidence type="ECO:0000256" key="5">
    <source>
        <dbReference type="ARBA" id="ARBA00023004"/>
    </source>
</evidence>
<name>I9KTL1_9THEO</name>
<accession>I9KTL1</accession>
<gene>
    <name evidence="8" type="ORF">ThesiDRAFT1_1229</name>
</gene>
<dbReference type="GO" id="GO:0046872">
    <property type="term" value="F:metal ion binding"/>
    <property type="evidence" value="ECO:0007669"/>
    <property type="project" value="UniProtKB-KW"/>
</dbReference>
<dbReference type="UniPathway" id="UPA00782"/>
<dbReference type="NCBIfam" id="TIGR04085">
    <property type="entry name" value="rSAM_more_4Fe4S"/>
    <property type="match status" value="1"/>
</dbReference>
<feature type="domain" description="Radical SAM core" evidence="7">
    <location>
        <begin position="84"/>
        <end position="317"/>
    </location>
</feature>
<dbReference type="Pfam" id="PF13186">
    <property type="entry name" value="SPASM"/>
    <property type="match status" value="1"/>
</dbReference>
<protein>
    <submittedName>
        <fullName evidence="8">Radical SAM additional 4Fe4S-binding domain protein</fullName>
    </submittedName>
</protein>
<dbReference type="SFLD" id="SFLDG01384">
    <property type="entry name" value="thioether_bond_formation_requi"/>
    <property type="match status" value="1"/>
</dbReference>
<evidence type="ECO:0000256" key="4">
    <source>
        <dbReference type="ARBA" id="ARBA00022723"/>
    </source>
</evidence>
<dbReference type="SFLD" id="SFLDS00029">
    <property type="entry name" value="Radical_SAM"/>
    <property type="match status" value="1"/>
</dbReference>
<dbReference type="InterPro" id="IPR006638">
    <property type="entry name" value="Elp3/MiaA/NifB-like_rSAM"/>
</dbReference>
<dbReference type="HOGENOM" id="CLU_009273_3_1_9"/>
<dbReference type="PANTHER" id="PTHR43787">
    <property type="entry name" value="FEMO COFACTOR BIOSYNTHESIS PROTEIN NIFB-RELATED"/>
    <property type="match status" value="1"/>
</dbReference>
<keyword evidence="3" id="KW-0949">S-adenosyl-L-methionine</keyword>
<dbReference type="GO" id="GO:0051539">
    <property type="term" value="F:4 iron, 4 sulfur cluster binding"/>
    <property type="evidence" value="ECO:0007669"/>
    <property type="project" value="UniProtKB-KW"/>
</dbReference>
<dbReference type="PANTHER" id="PTHR43787:SF3">
    <property type="entry name" value="ARYLSULFATASE REGULATORY PROTEIN"/>
    <property type="match status" value="1"/>
</dbReference>
<dbReference type="SFLD" id="SFLDG01067">
    <property type="entry name" value="SPASM/twitch_domain_containing"/>
    <property type="match status" value="1"/>
</dbReference>
<dbReference type="EMBL" id="CM001486">
    <property type="protein sequence ID" value="EIW00186.1"/>
    <property type="molecule type" value="Genomic_DNA"/>
</dbReference>
<evidence type="ECO:0000256" key="1">
    <source>
        <dbReference type="ARBA" id="ARBA00001966"/>
    </source>
</evidence>
<dbReference type="GO" id="GO:0016491">
    <property type="term" value="F:oxidoreductase activity"/>
    <property type="evidence" value="ECO:0007669"/>
    <property type="project" value="InterPro"/>
</dbReference>
<dbReference type="CDD" id="cd01335">
    <property type="entry name" value="Radical_SAM"/>
    <property type="match status" value="1"/>
</dbReference>
<evidence type="ECO:0000259" key="7">
    <source>
        <dbReference type="PROSITE" id="PS51918"/>
    </source>
</evidence>
<dbReference type="Gene3D" id="3.20.20.70">
    <property type="entry name" value="Aldolase class I"/>
    <property type="match status" value="1"/>
</dbReference>
<keyword evidence="9" id="KW-1185">Reference proteome</keyword>
<evidence type="ECO:0000256" key="3">
    <source>
        <dbReference type="ARBA" id="ARBA00022691"/>
    </source>
</evidence>
<comment type="cofactor">
    <cofactor evidence="1">
        <name>[4Fe-4S] cluster</name>
        <dbReference type="ChEBI" id="CHEBI:49883"/>
    </cofactor>
</comment>
<proteinExistence type="predicted"/>
<evidence type="ECO:0000313" key="9">
    <source>
        <dbReference type="Proteomes" id="UP000005110"/>
    </source>
</evidence>
<dbReference type="SFLD" id="SFLDG01386">
    <property type="entry name" value="main_SPASM_domain-containing"/>
    <property type="match status" value="1"/>
</dbReference>
<evidence type="ECO:0000256" key="2">
    <source>
        <dbReference type="ARBA" id="ARBA00022485"/>
    </source>
</evidence>
<dbReference type="Proteomes" id="UP000005110">
    <property type="component" value="Chromosome"/>
</dbReference>
<evidence type="ECO:0000256" key="6">
    <source>
        <dbReference type="ARBA" id="ARBA00023014"/>
    </source>
</evidence>
<dbReference type="PROSITE" id="PS51918">
    <property type="entry name" value="RADICAL_SAM"/>
    <property type="match status" value="1"/>
</dbReference>
<dbReference type="PATRIC" id="fig|880478.3.peg.2428"/>
<keyword evidence="4" id="KW-0479">Metal-binding</keyword>
<reference evidence="8 9" key="1">
    <citation type="submission" date="2012-02" db="EMBL/GenBank/DDBJ databases">
        <title>Improved High-Quality Draft sequence of Thermoanaerobacter siderophilus SR4.</title>
        <authorList>
            <consortium name="US DOE Joint Genome Institute"/>
            <person name="Lucas S."/>
            <person name="Han J."/>
            <person name="Lapidus A."/>
            <person name="Cheng J.-F."/>
            <person name="Goodwin L."/>
            <person name="Pitluck S."/>
            <person name="Peters L."/>
            <person name="Detter J.C."/>
            <person name="Han C."/>
            <person name="Tapia R."/>
            <person name="Land M."/>
            <person name="Hauser L."/>
            <person name="Kyrpides N."/>
            <person name="Ivanova N."/>
            <person name="Pagani I."/>
            <person name="Hemme C."/>
            <person name="Woyke T."/>
        </authorList>
    </citation>
    <scope>NUCLEOTIDE SEQUENCE [LARGE SCALE GENOMIC DNA]</scope>
    <source>
        <strain evidence="8 9">SR4</strain>
    </source>
</reference>
<dbReference type="SUPFAM" id="SSF102114">
    <property type="entry name" value="Radical SAM enzymes"/>
    <property type="match status" value="1"/>
</dbReference>
<dbReference type="InterPro" id="IPR023885">
    <property type="entry name" value="4Fe4S-binding_SPASM_dom"/>
</dbReference>